<feature type="transmembrane region" description="Helical" evidence="5">
    <location>
        <begin position="345"/>
        <end position="363"/>
    </location>
</feature>
<dbReference type="EMBL" id="JAFJYH010000007">
    <property type="protein sequence ID" value="KAG4425871.1"/>
    <property type="molecule type" value="Genomic_DNA"/>
</dbReference>
<organism evidence="7 8">
    <name type="scientific">Cadophora malorum</name>
    <dbReference type="NCBI Taxonomy" id="108018"/>
    <lineage>
        <taxon>Eukaryota</taxon>
        <taxon>Fungi</taxon>
        <taxon>Dikarya</taxon>
        <taxon>Ascomycota</taxon>
        <taxon>Pezizomycotina</taxon>
        <taxon>Leotiomycetes</taxon>
        <taxon>Helotiales</taxon>
        <taxon>Ploettnerulaceae</taxon>
        <taxon>Cadophora</taxon>
    </lineage>
</organism>
<feature type="transmembrane region" description="Helical" evidence="5">
    <location>
        <begin position="225"/>
        <end position="244"/>
    </location>
</feature>
<dbReference type="PROSITE" id="PS50850">
    <property type="entry name" value="MFS"/>
    <property type="match status" value="1"/>
</dbReference>
<dbReference type="Proteomes" id="UP000664132">
    <property type="component" value="Unassembled WGS sequence"/>
</dbReference>
<sequence>MEKTSTHQLEELENVETKDLIRNGGILLDIEGRDISIKTAKDGHTILVPQPSDNPEDPVNWSQTKKHLILLTIAWGALCADFTSAAPIPCIFLQGAEWQTNPNRVNYANNLNVLMMGIGGLLWIPMISFWGRAPVLFWTCICGTLLNIGACLAPNFEFYYAMRATMGLFLTAPQTISIAYVKDIFFFHEHARKIGLWACLYISSPYLGPLLGNFIVGGTGRWEDVLWMCVGVCALQLVMIVLFLDESYYNRTIPAEGQPPRGSRLLRITGIWQIKNHSGYFYTLSGAFGRLAATITKPALLLLLLGYFLTFMWSIGINITTSILFATPQAFGGYGFGPTSVGYLYFTPIVAVIIGEIFGHFFNDYLAHRYIHKHKGVFEPEVRLTMIYLSTLFMVPGLILLGFALAKHMHYGVIVVGWGSFTIGVMLASVAVTTYAIDSYPTAPGEVSGFINFMRVIGGFTVGYYQQPWGAAVGYDASFGTQAAICAVSLVPIAILHRYGKHLRFKGKEIK</sequence>
<evidence type="ECO:0000259" key="6">
    <source>
        <dbReference type="PROSITE" id="PS50850"/>
    </source>
</evidence>
<dbReference type="InterPro" id="IPR011701">
    <property type="entry name" value="MFS"/>
</dbReference>
<dbReference type="InterPro" id="IPR036259">
    <property type="entry name" value="MFS_trans_sf"/>
</dbReference>
<dbReference type="Pfam" id="PF07690">
    <property type="entry name" value="MFS_1"/>
    <property type="match status" value="1"/>
</dbReference>
<keyword evidence="3 5" id="KW-1133">Transmembrane helix</keyword>
<dbReference type="Gene3D" id="1.20.1250.20">
    <property type="entry name" value="MFS general substrate transporter like domains"/>
    <property type="match status" value="1"/>
</dbReference>
<dbReference type="GO" id="GO:0005886">
    <property type="term" value="C:plasma membrane"/>
    <property type="evidence" value="ECO:0007669"/>
    <property type="project" value="TreeGrafter"/>
</dbReference>
<comment type="caution">
    <text evidence="7">The sequence shown here is derived from an EMBL/GenBank/DDBJ whole genome shotgun (WGS) entry which is preliminary data.</text>
</comment>
<keyword evidence="8" id="KW-1185">Reference proteome</keyword>
<protein>
    <recommendedName>
        <fullName evidence="6">Major facilitator superfamily (MFS) profile domain-containing protein</fullName>
    </recommendedName>
</protein>
<feature type="transmembrane region" description="Helical" evidence="5">
    <location>
        <begin position="300"/>
        <end position="325"/>
    </location>
</feature>
<feature type="transmembrane region" description="Helical" evidence="5">
    <location>
        <begin position="194"/>
        <end position="219"/>
    </location>
</feature>
<dbReference type="PANTHER" id="PTHR23502">
    <property type="entry name" value="MAJOR FACILITATOR SUPERFAMILY"/>
    <property type="match status" value="1"/>
</dbReference>
<feature type="transmembrane region" description="Helical" evidence="5">
    <location>
        <begin position="411"/>
        <end position="437"/>
    </location>
</feature>
<evidence type="ECO:0000256" key="3">
    <source>
        <dbReference type="ARBA" id="ARBA00022989"/>
    </source>
</evidence>
<accession>A0A8H8BVU4</accession>
<feature type="domain" description="Major facilitator superfamily (MFS) profile" evidence="6">
    <location>
        <begin position="69"/>
        <end position="501"/>
    </location>
</feature>
<dbReference type="AlphaFoldDB" id="A0A8H8BVU4"/>
<evidence type="ECO:0000256" key="5">
    <source>
        <dbReference type="SAM" id="Phobius"/>
    </source>
</evidence>
<dbReference type="OrthoDB" id="2533084at2759"/>
<evidence type="ECO:0000313" key="8">
    <source>
        <dbReference type="Proteomes" id="UP000664132"/>
    </source>
</evidence>
<name>A0A8H8BVU4_9HELO</name>
<keyword evidence="4 5" id="KW-0472">Membrane</keyword>
<dbReference type="PANTHER" id="PTHR23502:SF22">
    <property type="entry name" value="MAJOR FACILITATOR SUPERFAMILY (MFS) PROFILE DOMAIN-CONTAINING PROTEIN"/>
    <property type="match status" value="1"/>
</dbReference>
<evidence type="ECO:0000256" key="4">
    <source>
        <dbReference type="ARBA" id="ARBA00023136"/>
    </source>
</evidence>
<comment type="subcellular location">
    <subcellularLocation>
        <location evidence="1">Membrane</location>
        <topology evidence="1">Multi-pass membrane protein</topology>
    </subcellularLocation>
</comment>
<feature type="transmembrane region" description="Helical" evidence="5">
    <location>
        <begin position="449"/>
        <end position="467"/>
    </location>
</feature>
<dbReference type="InterPro" id="IPR020846">
    <property type="entry name" value="MFS_dom"/>
</dbReference>
<keyword evidence="2 5" id="KW-0812">Transmembrane</keyword>
<feature type="transmembrane region" description="Helical" evidence="5">
    <location>
        <begin position="479"/>
        <end position="499"/>
    </location>
</feature>
<evidence type="ECO:0000256" key="2">
    <source>
        <dbReference type="ARBA" id="ARBA00022692"/>
    </source>
</evidence>
<feature type="transmembrane region" description="Helical" evidence="5">
    <location>
        <begin position="136"/>
        <end position="156"/>
    </location>
</feature>
<proteinExistence type="predicted"/>
<gene>
    <name evidence="7" type="ORF">IFR04_001078</name>
</gene>
<feature type="transmembrane region" description="Helical" evidence="5">
    <location>
        <begin position="384"/>
        <end position="405"/>
    </location>
</feature>
<dbReference type="GO" id="GO:0022857">
    <property type="term" value="F:transmembrane transporter activity"/>
    <property type="evidence" value="ECO:0007669"/>
    <property type="project" value="InterPro"/>
</dbReference>
<feature type="transmembrane region" description="Helical" evidence="5">
    <location>
        <begin position="107"/>
        <end position="124"/>
    </location>
</feature>
<evidence type="ECO:0000256" key="1">
    <source>
        <dbReference type="ARBA" id="ARBA00004141"/>
    </source>
</evidence>
<dbReference type="SUPFAM" id="SSF103473">
    <property type="entry name" value="MFS general substrate transporter"/>
    <property type="match status" value="1"/>
</dbReference>
<evidence type="ECO:0000313" key="7">
    <source>
        <dbReference type="EMBL" id="KAG4425871.1"/>
    </source>
</evidence>
<reference evidence="7" key="1">
    <citation type="submission" date="2021-02" db="EMBL/GenBank/DDBJ databases">
        <title>Genome sequence Cadophora malorum strain M34.</title>
        <authorList>
            <person name="Stefanovic E."/>
            <person name="Vu D."/>
            <person name="Scully C."/>
            <person name="Dijksterhuis J."/>
            <person name="Roader J."/>
            <person name="Houbraken J."/>
        </authorList>
    </citation>
    <scope>NUCLEOTIDE SEQUENCE</scope>
    <source>
        <strain evidence="7">M34</strain>
    </source>
</reference>